<accession>A0A8D2LHE9</accession>
<keyword evidence="2" id="KW-0812">Transmembrane</keyword>
<protein>
    <submittedName>
        <fullName evidence="5">Uncharacterized protein</fullName>
    </submittedName>
</protein>
<organism evidence="5 6">
    <name type="scientific">Varanus komodoensis</name>
    <name type="common">Komodo dragon</name>
    <dbReference type="NCBI Taxonomy" id="61221"/>
    <lineage>
        <taxon>Eukaryota</taxon>
        <taxon>Metazoa</taxon>
        <taxon>Chordata</taxon>
        <taxon>Craniata</taxon>
        <taxon>Vertebrata</taxon>
        <taxon>Euteleostomi</taxon>
        <taxon>Lepidosauria</taxon>
        <taxon>Squamata</taxon>
        <taxon>Bifurcata</taxon>
        <taxon>Unidentata</taxon>
        <taxon>Episquamata</taxon>
        <taxon>Toxicofera</taxon>
        <taxon>Anguimorpha</taxon>
        <taxon>Paleoanguimorpha</taxon>
        <taxon>Varanoidea</taxon>
        <taxon>Varanidae</taxon>
        <taxon>Varanus</taxon>
    </lineage>
</organism>
<name>A0A8D2LHE9_VARKO</name>
<evidence type="ECO:0000313" key="5">
    <source>
        <dbReference type="Ensembl" id="ENSVKKP00000022005.1"/>
    </source>
</evidence>
<reference evidence="5" key="1">
    <citation type="submission" date="2025-08" db="UniProtKB">
        <authorList>
            <consortium name="Ensembl"/>
        </authorList>
    </citation>
    <scope>IDENTIFICATION</scope>
</reference>
<keyword evidence="4" id="KW-0472">Membrane</keyword>
<evidence type="ECO:0000256" key="3">
    <source>
        <dbReference type="ARBA" id="ARBA00022989"/>
    </source>
</evidence>
<comment type="subcellular location">
    <subcellularLocation>
        <location evidence="1">Membrane</location>
        <topology evidence="1">Multi-pass membrane protein</topology>
    </subcellularLocation>
</comment>
<dbReference type="AlphaFoldDB" id="A0A8D2LHE9"/>
<sequence>PPGLQQDPLPAAQGPYQDADFCNLSFQSHRTSVYFPWPRTKAPHSPHRGRQNGCRVLLLRPVYRCQGTAAAAAGVQVREACWQDRGAKAGRLATQVAKALSKQVLRGAPAELTRLLSLFPQAIPPAATPPVENALSTADVIQAVQEPSFAELGLGAYTPVGLIQSLFESLHVGMGLPWWGAIAAGTVLVRCLAFPVSLKAQQEAVKLSSHALQITKLTTRIRDAKKSGNNSEFAKAYSELAHLQKTHAINPLRGFLLPLIQ</sequence>
<dbReference type="GO" id="GO:0032977">
    <property type="term" value="F:membrane insertase activity"/>
    <property type="evidence" value="ECO:0007669"/>
    <property type="project" value="InterPro"/>
</dbReference>
<evidence type="ECO:0000313" key="6">
    <source>
        <dbReference type="Proteomes" id="UP000694545"/>
    </source>
</evidence>
<proteinExistence type="predicted"/>
<evidence type="ECO:0000256" key="4">
    <source>
        <dbReference type="ARBA" id="ARBA00023136"/>
    </source>
</evidence>
<dbReference type="Proteomes" id="UP000694545">
    <property type="component" value="Unplaced"/>
</dbReference>
<evidence type="ECO:0000256" key="2">
    <source>
        <dbReference type="ARBA" id="ARBA00022692"/>
    </source>
</evidence>
<dbReference type="PANTHER" id="PTHR12428:SF66">
    <property type="entry name" value="MITOCHONDRIAL INNER MEMBRANE PROTEIN OXA1L"/>
    <property type="match status" value="1"/>
</dbReference>
<reference evidence="5" key="2">
    <citation type="submission" date="2025-09" db="UniProtKB">
        <authorList>
            <consortium name="Ensembl"/>
        </authorList>
    </citation>
    <scope>IDENTIFICATION</scope>
</reference>
<keyword evidence="6" id="KW-1185">Reference proteome</keyword>
<dbReference type="OMA" id="QKTHAIN"/>
<keyword evidence="3" id="KW-1133">Transmembrane helix</keyword>
<dbReference type="PANTHER" id="PTHR12428">
    <property type="entry name" value="OXA1"/>
    <property type="match status" value="1"/>
</dbReference>
<dbReference type="GO" id="GO:0032979">
    <property type="term" value="P:protein insertion into mitochondrial inner membrane from matrix"/>
    <property type="evidence" value="ECO:0007669"/>
    <property type="project" value="TreeGrafter"/>
</dbReference>
<dbReference type="Ensembl" id="ENSVKKT00000022551.1">
    <property type="protein sequence ID" value="ENSVKKP00000022005.1"/>
    <property type="gene ID" value="ENSVKKG00000014701.1"/>
</dbReference>
<evidence type="ECO:0000256" key="1">
    <source>
        <dbReference type="ARBA" id="ARBA00004141"/>
    </source>
</evidence>
<dbReference type="GO" id="GO:0005743">
    <property type="term" value="C:mitochondrial inner membrane"/>
    <property type="evidence" value="ECO:0007669"/>
    <property type="project" value="TreeGrafter"/>
</dbReference>
<dbReference type="InterPro" id="IPR001708">
    <property type="entry name" value="YidC/ALB3/OXA1/COX18"/>
</dbReference>